<evidence type="ECO:0000313" key="2">
    <source>
        <dbReference type="EMBL" id="GGD65341.1"/>
    </source>
</evidence>
<evidence type="ECO:0000256" key="1">
    <source>
        <dbReference type="SAM" id="Phobius"/>
    </source>
</evidence>
<accession>A0A916YXA0</accession>
<dbReference type="AlphaFoldDB" id="A0A916YXA0"/>
<keyword evidence="1" id="KW-0812">Transmembrane</keyword>
<protein>
    <submittedName>
        <fullName evidence="2">Uncharacterized protein</fullName>
    </submittedName>
</protein>
<dbReference type="OrthoDB" id="9807941at2"/>
<comment type="caution">
    <text evidence="2">The sequence shown here is derived from an EMBL/GenBank/DDBJ whole genome shotgun (WGS) entry which is preliminary data.</text>
</comment>
<reference evidence="2" key="1">
    <citation type="journal article" date="2014" name="Int. J. Syst. Evol. Microbiol.">
        <title>Complete genome sequence of Corynebacterium casei LMG S-19264T (=DSM 44701T), isolated from a smear-ripened cheese.</title>
        <authorList>
            <consortium name="US DOE Joint Genome Institute (JGI-PGF)"/>
            <person name="Walter F."/>
            <person name="Albersmeier A."/>
            <person name="Kalinowski J."/>
            <person name="Ruckert C."/>
        </authorList>
    </citation>
    <scope>NUCLEOTIDE SEQUENCE</scope>
    <source>
        <strain evidence="2">CGMCC 1.15360</strain>
    </source>
</reference>
<sequence>MIEMIQSNWLSFLLVVIVAVLIALWLIARPKKTKDRSYRPDVLDEGVGPAKRNQAFIDAAPASAGKVTHEHEPPAVPEAVGGAGIAVAAAALAAEEEHEAHEREAREAADQMPASAEDAQAVAAAVKIHDDDVGEADDLRRIKGVGPKLVELLGSMGISRYDQIAAWSDEDVLKIDEQLGRFKGRIARDDWRSQAKYLAEGDTAGYEEKFGKL</sequence>
<reference evidence="2" key="2">
    <citation type="submission" date="2020-09" db="EMBL/GenBank/DDBJ databases">
        <authorList>
            <person name="Sun Q."/>
            <person name="Zhou Y."/>
        </authorList>
    </citation>
    <scope>NUCLEOTIDE SEQUENCE</scope>
    <source>
        <strain evidence="2">CGMCC 1.15360</strain>
    </source>
</reference>
<name>A0A916YXA0_9SPHN</name>
<organism evidence="2 3">
    <name type="scientific">Croceicoccus mobilis</name>
    <dbReference type="NCBI Taxonomy" id="1703339"/>
    <lineage>
        <taxon>Bacteria</taxon>
        <taxon>Pseudomonadati</taxon>
        <taxon>Pseudomonadota</taxon>
        <taxon>Alphaproteobacteria</taxon>
        <taxon>Sphingomonadales</taxon>
        <taxon>Erythrobacteraceae</taxon>
        <taxon>Croceicoccus</taxon>
    </lineage>
</organism>
<evidence type="ECO:0000313" key="3">
    <source>
        <dbReference type="Proteomes" id="UP000612349"/>
    </source>
</evidence>
<proteinExistence type="predicted"/>
<keyword evidence="3" id="KW-1185">Reference proteome</keyword>
<dbReference type="RefSeq" id="WP_066775444.1">
    <property type="nucleotide sequence ID" value="NZ_BMIP01000002.1"/>
</dbReference>
<dbReference type="Gene3D" id="1.10.150.20">
    <property type="entry name" value="5' to 3' exonuclease, C-terminal subdomain"/>
    <property type="match status" value="1"/>
</dbReference>
<keyword evidence="1" id="KW-0472">Membrane</keyword>
<keyword evidence="1" id="KW-1133">Transmembrane helix</keyword>
<feature type="transmembrane region" description="Helical" evidence="1">
    <location>
        <begin position="6"/>
        <end position="28"/>
    </location>
</feature>
<dbReference type="Proteomes" id="UP000612349">
    <property type="component" value="Unassembled WGS sequence"/>
</dbReference>
<gene>
    <name evidence="2" type="ORF">GCM10010990_13560</name>
</gene>
<dbReference type="EMBL" id="BMIP01000002">
    <property type="protein sequence ID" value="GGD65341.1"/>
    <property type="molecule type" value="Genomic_DNA"/>
</dbReference>